<evidence type="ECO:0000256" key="5">
    <source>
        <dbReference type="ARBA" id="ARBA00023295"/>
    </source>
</evidence>
<feature type="chain" id="PRO_5011785513" evidence="6">
    <location>
        <begin position="24"/>
        <end position="127"/>
    </location>
</feature>
<evidence type="ECO:0000256" key="2">
    <source>
        <dbReference type="ARBA" id="ARBA00022651"/>
    </source>
</evidence>
<dbReference type="EMBL" id="FOXS01000017">
    <property type="protein sequence ID" value="SFQ84348.1"/>
    <property type="molecule type" value="Genomic_DNA"/>
</dbReference>
<keyword evidence="2" id="KW-0858">Xylan degradation</keyword>
<comment type="similarity">
    <text evidence="1">Belongs to the glycosyl hydrolase 43 family.</text>
</comment>
<dbReference type="PANTHER" id="PTHR43772:SF2">
    <property type="entry name" value="PUTATIVE (AFU_ORTHOLOGUE AFUA_2G04480)-RELATED"/>
    <property type="match status" value="1"/>
</dbReference>
<reference evidence="8" key="1">
    <citation type="submission" date="2016-10" db="EMBL/GenBank/DDBJ databases">
        <authorList>
            <person name="Varghese N."/>
            <person name="Submissions S."/>
        </authorList>
    </citation>
    <scope>NUCLEOTIDE SEQUENCE [LARGE SCALE GENOMIC DNA]</scope>
    <source>
        <strain evidence="8">OR362-8,ATCC BAA-1266,JCM 13504</strain>
    </source>
</reference>
<evidence type="ECO:0000256" key="1">
    <source>
        <dbReference type="ARBA" id="ARBA00009865"/>
    </source>
</evidence>
<dbReference type="AlphaFoldDB" id="A0A1I6BTR5"/>
<dbReference type="Gene3D" id="2.115.10.20">
    <property type="entry name" value="Glycosyl hydrolase domain, family 43"/>
    <property type="match status" value="1"/>
</dbReference>
<dbReference type="SUPFAM" id="SSF75005">
    <property type="entry name" value="Arabinanase/levansucrase/invertase"/>
    <property type="match status" value="1"/>
</dbReference>
<dbReference type="PANTHER" id="PTHR43772">
    <property type="entry name" value="ENDO-1,4-BETA-XYLANASE"/>
    <property type="match status" value="1"/>
</dbReference>
<feature type="signal peptide" evidence="6">
    <location>
        <begin position="1"/>
        <end position="23"/>
    </location>
</feature>
<name>A0A1I6BTR5_HYMAR</name>
<dbReference type="GO" id="GO:0004553">
    <property type="term" value="F:hydrolase activity, hydrolyzing O-glycosyl compounds"/>
    <property type="evidence" value="ECO:0007669"/>
    <property type="project" value="InterPro"/>
</dbReference>
<feature type="non-terminal residue" evidence="7">
    <location>
        <position position="127"/>
    </location>
</feature>
<keyword evidence="3 7" id="KW-0378">Hydrolase</keyword>
<sequence>MKNALLAFWITLLTLAASTTSRAQNPIIKHVFTADPAPLVYRDTLFLYTSHDTASVQETNYKMPDWRIYSTTDLVHWKDYGTRLSPKTFAWATGDAYAAQCVYHKGKFYWFVSTFHKKNDHSQGGAA</sequence>
<keyword evidence="5" id="KW-0326">Glycosidase</keyword>
<organism evidence="7 8">
    <name type="scientific">Hymenobacter arizonensis</name>
    <name type="common">Siccationidurans arizonensis</name>
    <dbReference type="NCBI Taxonomy" id="1227077"/>
    <lineage>
        <taxon>Bacteria</taxon>
        <taxon>Pseudomonadati</taxon>
        <taxon>Bacteroidota</taxon>
        <taxon>Cytophagia</taxon>
        <taxon>Cytophagales</taxon>
        <taxon>Hymenobacteraceae</taxon>
        <taxon>Hymenobacter</taxon>
    </lineage>
</organism>
<dbReference type="GO" id="GO:0045493">
    <property type="term" value="P:xylan catabolic process"/>
    <property type="evidence" value="ECO:0007669"/>
    <property type="project" value="UniProtKB-KW"/>
</dbReference>
<evidence type="ECO:0000256" key="6">
    <source>
        <dbReference type="SAM" id="SignalP"/>
    </source>
</evidence>
<dbReference type="STRING" id="1227077.SAMN04515668_5101"/>
<keyword evidence="6" id="KW-0732">Signal</keyword>
<dbReference type="InterPro" id="IPR052176">
    <property type="entry name" value="Glycosyl_Hydrlase_43_Enz"/>
</dbReference>
<keyword evidence="2" id="KW-0624">Polysaccharide degradation</keyword>
<proteinExistence type="inferred from homology"/>
<dbReference type="Pfam" id="PF04616">
    <property type="entry name" value="Glyco_hydro_43"/>
    <property type="match status" value="1"/>
</dbReference>
<dbReference type="Proteomes" id="UP000199029">
    <property type="component" value="Unassembled WGS sequence"/>
</dbReference>
<dbReference type="InterPro" id="IPR023296">
    <property type="entry name" value="Glyco_hydro_beta-prop_sf"/>
</dbReference>
<evidence type="ECO:0000256" key="4">
    <source>
        <dbReference type="ARBA" id="ARBA00023277"/>
    </source>
</evidence>
<accession>A0A1I6BTR5</accession>
<keyword evidence="4" id="KW-0119">Carbohydrate metabolism</keyword>
<protein>
    <submittedName>
        <fullName evidence="7">Glycosyl hydrolases family 43</fullName>
    </submittedName>
</protein>
<gene>
    <name evidence="7" type="ORF">SAMN04515668_5101</name>
</gene>
<evidence type="ECO:0000256" key="3">
    <source>
        <dbReference type="ARBA" id="ARBA00022801"/>
    </source>
</evidence>
<keyword evidence="8" id="KW-1185">Reference proteome</keyword>
<evidence type="ECO:0000313" key="7">
    <source>
        <dbReference type="EMBL" id="SFQ84348.1"/>
    </source>
</evidence>
<evidence type="ECO:0000313" key="8">
    <source>
        <dbReference type="Proteomes" id="UP000199029"/>
    </source>
</evidence>
<dbReference type="InterPro" id="IPR006710">
    <property type="entry name" value="Glyco_hydro_43"/>
</dbReference>